<keyword evidence="10" id="KW-0626">Porin</keyword>
<dbReference type="GO" id="GO:0015288">
    <property type="term" value="F:porin activity"/>
    <property type="evidence" value="ECO:0007669"/>
    <property type="project" value="UniProtKB-KW"/>
</dbReference>
<dbReference type="RefSeq" id="WP_127034885.1">
    <property type="nucleotide sequence ID" value="NZ_JAABOK010000009.1"/>
</dbReference>
<comment type="caution">
    <text evidence="17">The sequence shown here is derived from an EMBL/GenBank/DDBJ whole genome shotgun (WGS) entry which is preliminary data.</text>
</comment>
<dbReference type="AlphaFoldDB" id="A0A3S1B416"/>
<dbReference type="InterPro" id="IPR054765">
    <property type="entry name" value="SLBB_dom"/>
</dbReference>
<keyword evidence="14" id="KW-0449">Lipoprotein</keyword>
<dbReference type="InterPro" id="IPR003715">
    <property type="entry name" value="Poly_export_N"/>
</dbReference>
<dbReference type="GO" id="GO:0009279">
    <property type="term" value="C:cell outer membrane"/>
    <property type="evidence" value="ECO:0007669"/>
    <property type="project" value="UniProtKB-SubCell"/>
</dbReference>
<accession>A0A3S1B416</accession>
<keyword evidence="7" id="KW-0732">Signal</keyword>
<dbReference type="PANTHER" id="PTHR33619">
    <property type="entry name" value="POLYSACCHARIDE EXPORT PROTEIN GFCE-RELATED"/>
    <property type="match status" value="1"/>
</dbReference>
<evidence type="ECO:0000256" key="2">
    <source>
        <dbReference type="ARBA" id="ARBA00009450"/>
    </source>
</evidence>
<dbReference type="EMBL" id="RIAR02000001">
    <property type="protein sequence ID" value="NSL85351.1"/>
    <property type="molecule type" value="Genomic_DNA"/>
</dbReference>
<evidence type="ECO:0000256" key="12">
    <source>
        <dbReference type="ARBA" id="ARBA00023139"/>
    </source>
</evidence>
<dbReference type="Gene3D" id="3.10.560.10">
    <property type="entry name" value="Outer membrane lipoprotein wza domain like"/>
    <property type="match status" value="1"/>
</dbReference>
<keyword evidence="9" id="KW-0406">Ion transport</keyword>
<evidence type="ECO:0000256" key="1">
    <source>
        <dbReference type="ARBA" id="ARBA00004571"/>
    </source>
</evidence>
<keyword evidence="8" id="KW-0625">Polysaccharide transport</keyword>
<dbReference type="PANTHER" id="PTHR33619:SF3">
    <property type="entry name" value="POLYSACCHARIDE EXPORT PROTEIN GFCE-RELATED"/>
    <property type="match status" value="1"/>
</dbReference>
<gene>
    <name evidence="17" type="ORF">ECE50_000810</name>
</gene>
<name>A0A3S1B416_9BACT</name>
<sequence length="253" mass="27494">MRSKSNYLLMMALVIFASCVNTKKITYFNDTVTPGADSVNRLQQLKIQPGDILQITVTTFDKEISQIFNPNTAAAAGQTPGNGMDQGYLVDSSGYIAMPVIGKLYVKDKTTAGINELVTAELSKTVRNVYVSTRLVNFRVSVLGDVARPGSFRIGGERASVLDALSMAGDLNVTAKRNDVMVIREINGVKSYGNINLNDINALSSPYYYLTNNDIIYVKPGPNKSFPSSRTIQLLPVITGIISLITTIVILSK</sequence>
<keyword evidence="13" id="KW-0998">Cell outer membrane</keyword>
<evidence type="ECO:0000256" key="9">
    <source>
        <dbReference type="ARBA" id="ARBA00023065"/>
    </source>
</evidence>
<keyword evidence="11" id="KW-0472">Membrane</keyword>
<keyword evidence="18" id="KW-1185">Reference proteome</keyword>
<evidence type="ECO:0000256" key="8">
    <source>
        <dbReference type="ARBA" id="ARBA00023047"/>
    </source>
</evidence>
<keyword evidence="6" id="KW-0812">Transmembrane</keyword>
<protein>
    <submittedName>
        <fullName evidence="17">Polysaccharide export protein</fullName>
    </submittedName>
</protein>
<dbReference type="Pfam" id="PF22461">
    <property type="entry name" value="SLBB_2"/>
    <property type="match status" value="1"/>
</dbReference>
<organism evidence="17 18">
    <name type="scientific">Chitinophaga solisilvae</name>
    <dbReference type="NCBI Taxonomy" id="1233460"/>
    <lineage>
        <taxon>Bacteria</taxon>
        <taxon>Pseudomonadati</taxon>
        <taxon>Bacteroidota</taxon>
        <taxon>Chitinophagia</taxon>
        <taxon>Chitinophagales</taxon>
        <taxon>Chitinophagaceae</taxon>
        <taxon>Chitinophaga</taxon>
    </lineage>
</organism>
<dbReference type="Pfam" id="PF02563">
    <property type="entry name" value="Poly_export"/>
    <property type="match status" value="1"/>
</dbReference>
<evidence type="ECO:0000259" key="15">
    <source>
        <dbReference type="Pfam" id="PF02563"/>
    </source>
</evidence>
<comment type="subcellular location">
    <subcellularLocation>
        <location evidence="1">Cell outer membrane</location>
        <topology evidence="1">Multi-pass membrane protein</topology>
    </subcellularLocation>
</comment>
<dbReference type="Gene3D" id="3.30.1950.10">
    <property type="entry name" value="wza like domain"/>
    <property type="match status" value="1"/>
</dbReference>
<evidence type="ECO:0000256" key="14">
    <source>
        <dbReference type="ARBA" id="ARBA00023288"/>
    </source>
</evidence>
<feature type="domain" description="SLBB" evidence="16">
    <location>
        <begin position="139"/>
        <end position="218"/>
    </location>
</feature>
<evidence type="ECO:0000256" key="10">
    <source>
        <dbReference type="ARBA" id="ARBA00023114"/>
    </source>
</evidence>
<evidence type="ECO:0000313" key="18">
    <source>
        <dbReference type="Proteomes" id="UP000281028"/>
    </source>
</evidence>
<evidence type="ECO:0000256" key="5">
    <source>
        <dbReference type="ARBA" id="ARBA00022597"/>
    </source>
</evidence>
<dbReference type="PROSITE" id="PS51257">
    <property type="entry name" value="PROKAR_LIPOPROTEIN"/>
    <property type="match status" value="1"/>
</dbReference>
<keyword evidence="5" id="KW-0762">Sugar transport</keyword>
<evidence type="ECO:0000256" key="4">
    <source>
        <dbReference type="ARBA" id="ARBA00022452"/>
    </source>
</evidence>
<evidence type="ECO:0000256" key="7">
    <source>
        <dbReference type="ARBA" id="ARBA00022729"/>
    </source>
</evidence>
<keyword evidence="4" id="KW-1134">Transmembrane beta strand</keyword>
<evidence type="ECO:0000256" key="11">
    <source>
        <dbReference type="ARBA" id="ARBA00023136"/>
    </source>
</evidence>
<dbReference type="GO" id="GO:0006811">
    <property type="term" value="P:monoatomic ion transport"/>
    <property type="evidence" value="ECO:0007669"/>
    <property type="project" value="UniProtKB-KW"/>
</dbReference>
<evidence type="ECO:0000256" key="6">
    <source>
        <dbReference type="ARBA" id="ARBA00022692"/>
    </source>
</evidence>
<evidence type="ECO:0000259" key="16">
    <source>
        <dbReference type="Pfam" id="PF22461"/>
    </source>
</evidence>
<evidence type="ECO:0000256" key="3">
    <source>
        <dbReference type="ARBA" id="ARBA00022448"/>
    </source>
</evidence>
<dbReference type="GO" id="GO:0015159">
    <property type="term" value="F:polysaccharide transmembrane transporter activity"/>
    <property type="evidence" value="ECO:0007669"/>
    <property type="project" value="InterPro"/>
</dbReference>
<dbReference type="GO" id="GO:0046930">
    <property type="term" value="C:pore complex"/>
    <property type="evidence" value="ECO:0007669"/>
    <property type="project" value="UniProtKB-KW"/>
</dbReference>
<evidence type="ECO:0000256" key="13">
    <source>
        <dbReference type="ARBA" id="ARBA00023237"/>
    </source>
</evidence>
<evidence type="ECO:0000313" key="17">
    <source>
        <dbReference type="EMBL" id="NSL85351.1"/>
    </source>
</evidence>
<proteinExistence type="inferred from homology"/>
<dbReference type="InterPro" id="IPR049712">
    <property type="entry name" value="Poly_export"/>
</dbReference>
<keyword evidence="3" id="KW-0813">Transport</keyword>
<dbReference type="Proteomes" id="UP000281028">
    <property type="component" value="Unassembled WGS sequence"/>
</dbReference>
<dbReference type="OrthoDB" id="662756at2"/>
<keyword evidence="12" id="KW-0564">Palmitate</keyword>
<comment type="similarity">
    <text evidence="2">Belongs to the BexD/CtrA/VexA family.</text>
</comment>
<feature type="domain" description="Polysaccharide export protein N-terminal" evidence="15">
    <location>
        <begin position="43"/>
        <end position="135"/>
    </location>
</feature>
<reference evidence="17" key="1">
    <citation type="submission" date="2020-05" db="EMBL/GenBank/DDBJ databases">
        <title>Chitinophaga laudate sp. nov., isolated from a tropical peat swamp.</title>
        <authorList>
            <person name="Goh C.B.S."/>
            <person name="Lee M.S."/>
            <person name="Parimannan S."/>
            <person name="Pasbakhsh P."/>
            <person name="Yule C.M."/>
            <person name="Rajandas H."/>
            <person name="Loke S."/>
            <person name="Croft L."/>
            <person name="Tan J.B.L."/>
        </authorList>
    </citation>
    <scope>NUCLEOTIDE SEQUENCE</scope>
    <source>
        <strain evidence="17">Mgbs1</strain>
    </source>
</reference>